<keyword evidence="2" id="KW-1185">Reference proteome</keyword>
<evidence type="ECO:0000313" key="1">
    <source>
        <dbReference type="EMBL" id="KAJ7024149.1"/>
    </source>
</evidence>
<sequence length="194" mass="20995">MFWHGLYKRCRSNPTVNELLVARQFSLTSIWFTMVALRFASLLLLLCTPFAVASKLPCPPNSTLPSLTAWAKNGLAGIVQATSVSALETAFDVWLSQDVNITLNGISLARADLFANRVNQGFDRAATISFIHTLEAPTVANSSEAGEVSLSFNATIRQHEITGTINLIIVQDTSLSPPPAGTRFPVPCSSPPFF</sequence>
<dbReference type="AlphaFoldDB" id="A0AAD6SAS9"/>
<protein>
    <submittedName>
        <fullName evidence="1">Uncharacterized protein</fullName>
    </submittedName>
</protein>
<proteinExistence type="predicted"/>
<comment type="caution">
    <text evidence="1">The sequence shown here is derived from an EMBL/GenBank/DDBJ whole genome shotgun (WGS) entry which is preliminary data.</text>
</comment>
<organism evidence="1 2">
    <name type="scientific">Mycena alexandri</name>
    <dbReference type="NCBI Taxonomy" id="1745969"/>
    <lineage>
        <taxon>Eukaryota</taxon>
        <taxon>Fungi</taxon>
        <taxon>Dikarya</taxon>
        <taxon>Basidiomycota</taxon>
        <taxon>Agaricomycotina</taxon>
        <taxon>Agaricomycetes</taxon>
        <taxon>Agaricomycetidae</taxon>
        <taxon>Agaricales</taxon>
        <taxon>Marasmiineae</taxon>
        <taxon>Mycenaceae</taxon>
        <taxon>Mycena</taxon>
    </lineage>
</organism>
<accession>A0AAD6SAS9</accession>
<evidence type="ECO:0000313" key="2">
    <source>
        <dbReference type="Proteomes" id="UP001218188"/>
    </source>
</evidence>
<name>A0AAD6SAS9_9AGAR</name>
<reference evidence="1" key="1">
    <citation type="submission" date="2023-03" db="EMBL/GenBank/DDBJ databases">
        <title>Massive genome expansion in bonnet fungi (Mycena s.s.) driven by repeated elements and novel gene families across ecological guilds.</title>
        <authorList>
            <consortium name="Lawrence Berkeley National Laboratory"/>
            <person name="Harder C.B."/>
            <person name="Miyauchi S."/>
            <person name="Viragh M."/>
            <person name="Kuo A."/>
            <person name="Thoen E."/>
            <person name="Andreopoulos B."/>
            <person name="Lu D."/>
            <person name="Skrede I."/>
            <person name="Drula E."/>
            <person name="Henrissat B."/>
            <person name="Morin E."/>
            <person name="Kohler A."/>
            <person name="Barry K."/>
            <person name="LaButti K."/>
            <person name="Morin E."/>
            <person name="Salamov A."/>
            <person name="Lipzen A."/>
            <person name="Mereny Z."/>
            <person name="Hegedus B."/>
            <person name="Baldrian P."/>
            <person name="Stursova M."/>
            <person name="Weitz H."/>
            <person name="Taylor A."/>
            <person name="Grigoriev I.V."/>
            <person name="Nagy L.G."/>
            <person name="Martin F."/>
            <person name="Kauserud H."/>
        </authorList>
    </citation>
    <scope>NUCLEOTIDE SEQUENCE</scope>
    <source>
        <strain evidence="1">CBHHK200</strain>
    </source>
</reference>
<dbReference type="EMBL" id="JARJCM010000174">
    <property type="protein sequence ID" value="KAJ7024149.1"/>
    <property type="molecule type" value="Genomic_DNA"/>
</dbReference>
<gene>
    <name evidence="1" type="ORF">C8F04DRAFT_1132333</name>
</gene>
<dbReference type="Proteomes" id="UP001218188">
    <property type="component" value="Unassembled WGS sequence"/>
</dbReference>